<dbReference type="EMBL" id="JAVREQ010000006">
    <property type="protein sequence ID" value="MDT0378935.1"/>
    <property type="molecule type" value="Genomic_DNA"/>
</dbReference>
<gene>
    <name evidence="2" type="ORF">RM572_09140</name>
</gene>
<evidence type="ECO:0000259" key="1">
    <source>
        <dbReference type="Pfam" id="PF04471"/>
    </source>
</evidence>
<organism evidence="2 3">
    <name type="scientific">Streptomyces hazeniae</name>
    <dbReference type="NCBI Taxonomy" id="3075538"/>
    <lineage>
        <taxon>Bacteria</taxon>
        <taxon>Bacillati</taxon>
        <taxon>Actinomycetota</taxon>
        <taxon>Actinomycetes</taxon>
        <taxon>Kitasatosporales</taxon>
        <taxon>Streptomycetaceae</taxon>
        <taxon>Streptomyces</taxon>
    </lineage>
</organism>
<accession>A0ABU2NPM7</accession>
<dbReference type="Proteomes" id="UP001183414">
    <property type="component" value="Unassembled WGS sequence"/>
</dbReference>
<feature type="domain" description="Restriction endonuclease type IV Mrr" evidence="1">
    <location>
        <begin position="237"/>
        <end position="349"/>
    </location>
</feature>
<protein>
    <submittedName>
        <fullName evidence="2">Restriction endonuclease</fullName>
        <ecNumber evidence="2">3.1.21.-</ecNumber>
    </submittedName>
</protein>
<dbReference type="Gene3D" id="3.40.1350.10">
    <property type="match status" value="1"/>
</dbReference>
<dbReference type="SUPFAM" id="SSF52980">
    <property type="entry name" value="Restriction endonuclease-like"/>
    <property type="match status" value="1"/>
</dbReference>
<dbReference type="Pfam" id="PF04471">
    <property type="entry name" value="Mrr_cat"/>
    <property type="match status" value="1"/>
</dbReference>
<keyword evidence="3" id="KW-1185">Reference proteome</keyword>
<dbReference type="PANTHER" id="PTHR30015">
    <property type="entry name" value="MRR RESTRICTION SYSTEM PROTEIN"/>
    <property type="match status" value="1"/>
</dbReference>
<keyword evidence="2" id="KW-0378">Hydrolase</keyword>
<keyword evidence="2" id="KW-0255">Endonuclease</keyword>
<dbReference type="EC" id="3.1.21.-" evidence="2"/>
<dbReference type="RefSeq" id="WP_311672765.1">
    <property type="nucleotide sequence ID" value="NZ_JAVREQ010000006.1"/>
</dbReference>
<comment type="caution">
    <text evidence="2">The sequence shown here is derived from an EMBL/GenBank/DDBJ whole genome shotgun (WGS) entry which is preliminary data.</text>
</comment>
<dbReference type="InterPro" id="IPR007560">
    <property type="entry name" value="Restrct_endonuc_IV_Mrr"/>
</dbReference>
<dbReference type="GO" id="GO:0016787">
    <property type="term" value="F:hydrolase activity"/>
    <property type="evidence" value="ECO:0007669"/>
    <property type="project" value="UniProtKB-KW"/>
</dbReference>
<name>A0ABU2NPM7_9ACTN</name>
<proteinExistence type="predicted"/>
<dbReference type="InterPro" id="IPR052906">
    <property type="entry name" value="Type_IV_Methyl-Rstrct_Enzyme"/>
</dbReference>
<evidence type="ECO:0000313" key="3">
    <source>
        <dbReference type="Proteomes" id="UP001183414"/>
    </source>
</evidence>
<reference evidence="3" key="1">
    <citation type="submission" date="2023-07" db="EMBL/GenBank/DDBJ databases">
        <title>30 novel species of actinomycetes from the DSMZ collection.</title>
        <authorList>
            <person name="Nouioui I."/>
        </authorList>
    </citation>
    <scope>NUCLEOTIDE SEQUENCE [LARGE SCALE GENOMIC DNA]</scope>
    <source>
        <strain evidence="3">DSM 42041</strain>
    </source>
</reference>
<sequence>MVHEGVLLESQTLRASVAERTDVLDRVRALSLLPDGLHVTTRMVADYFEVGERVVNRLMQRHREELTQNGMRVLRGSELDVFKRDTLSLYEQSRPQPRSNLTLYTRRAVLNVAMLLRDSEVARAIRRYLLDAEEASRAPRAGEPVDDSVLHSLVTWLDERIERTVTDRLAQQDARMARVAEDAVRTVIGQTVVPLLNHMIEVCGENRREISGMRGEITRIDRALRARMPDGGMAAMDAMTWREFEDHVAGLCRRDGCPSVANTSSNSDLSADLVGRTADGRTLVVQCKHFAPFRRVESGEMQKFIGMARVEYDADVALFVTTATFTPAATDLAVRHGVTAVHRRLLERWSAGTRLPVLRQP</sequence>
<dbReference type="InterPro" id="IPR011335">
    <property type="entry name" value="Restrct_endonuc-II-like"/>
</dbReference>
<dbReference type="PANTHER" id="PTHR30015:SF6">
    <property type="entry name" value="SLL1429 PROTEIN"/>
    <property type="match status" value="1"/>
</dbReference>
<keyword evidence="2" id="KW-0540">Nuclease</keyword>
<evidence type="ECO:0000313" key="2">
    <source>
        <dbReference type="EMBL" id="MDT0378935.1"/>
    </source>
</evidence>
<dbReference type="InterPro" id="IPR011856">
    <property type="entry name" value="tRNA_endonuc-like_dom_sf"/>
</dbReference>
<dbReference type="GO" id="GO:0004519">
    <property type="term" value="F:endonuclease activity"/>
    <property type="evidence" value="ECO:0007669"/>
    <property type="project" value="UniProtKB-KW"/>
</dbReference>